<reference evidence="2 3" key="1">
    <citation type="submission" date="2018-10" db="EMBL/GenBank/DDBJ databases">
        <title>Falsibacillus sp. genome draft.</title>
        <authorList>
            <person name="Shi S."/>
        </authorList>
    </citation>
    <scope>NUCLEOTIDE SEQUENCE [LARGE SCALE GENOMIC DNA]</scope>
    <source>
        <strain evidence="2 3">GY 10110</strain>
    </source>
</reference>
<dbReference type="InterPro" id="IPR015797">
    <property type="entry name" value="NUDIX_hydrolase-like_dom_sf"/>
</dbReference>
<feature type="domain" description="Nudix hydrolase" evidence="1">
    <location>
        <begin position="36"/>
        <end position="176"/>
    </location>
</feature>
<dbReference type="CDD" id="cd04692">
    <property type="entry name" value="NUDIX_Hydrolase"/>
    <property type="match status" value="1"/>
</dbReference>
<sequence length="217" mass="25348">MMRIVGVRMEETLNIFNENYQRIGEASRDEVHDKGYWHETFQCWCYSCFEGTPYIYFQMRSPEKKDYPNQLDITAAGHILANETLEDGVRELEEELGIESVDPDELEYAGMIKNEIITTSITDREFCHVYLYQLVEGFQFDIQEEELSGIFHTPLEEFIKLIEGDAKSIKADGFFQKDMCRVEKTLEVTKEDFVPHDHAYYKALGPVFRGITDPKPK</sequence>
<dbReference type="Gene3D" id="3.90.79.10">
    <property type="entry name" value="Nucleoside Triphosphate Pyrophosphohydrolase"/>
    <property type="match status" value="1"/>
</dbReference>
<accession>A0A3L7JXZ1</accession>
<proteinExistence type="predicted"/>
<dbReference type="GO" id="GO:0003824">
    <property type="term" value="F:catalytic activity"/>
    <property type="evidence" value="ECO:0007669"/>
    <property type="project" value="UniProtKB-ARBA"/>
</dbReference>
<evidence type="ECO:0000313" key="3">
    <source>
        <dbReference type="Proteomes" id="UP000276770"/>
    </source>
</evidence>
<dbReference type="PANTHER" id="PTHR10885:SF0">
    <property type="entry name" value="ISOPENTENYL-DIPHOSPHATE DELTA-ISOMERASE"/>
    <property type="match status" value="1"/>
</dbReference>
<organism evidence="2 3">
    <name type="scientific">Falsibacillus albus</name>
    <dbReference type="NCBI Taxonomy" id="2478915"/>
    <lineage>
        <taxon>Bacteria</taxon>
        <taxon>Bacillati</taxon>
        <taxon>Bacillota</taxon>
        <taxon>Bacilli</taxon>
        <taxon>Bacillales</taxon>
        <taxon>Bacillaceae</taxon>
        <taxon>Falsibacillus</taxon>
    </lineage>
</organism>
<dbReference type="Proteomes" id="UP000276770">
    <property type="component" value="Unassembled WGS sequence"/>
</dbReference>
<comment type="caution">
    <text evidence="2">The sequence shown here is derived from an EMBL/GenBank/DDBJ whole genome shotgun (WGS) entry which is preliminary data.</text>
</comment>
<dbReference type="PROSITE" id="PS51462">
    <property type="entry name" value="NUDIX"/>
    <property type="match status" value="1"/>
</dbReference>
<evidence type="ECO:0000259" key="1">
    <source>
        <dbReference type="PROSITE" id="PS51462"/>
    </source>
</evidence>
<dbReference type="AlphaFoldDB" id="A0A3L7JXZ1"/>
<protein>
    <submittedName>
        <fullName evidence="2">NUDIX domain-containing protein</fullName>
    </submittedName>
</protein>
<dbReference type="InterPro" id="IPR000086">
    <property type="entry name" value="NUDIX_hydrolase_dom"/>
</dbReference>
<evidence type="ECO:0000313" key="2">
    <source>
        <dbReference type="EMBL" id="RLQ93302.1"/>
    </source>
</evidence>
<dbReference type="PANTHER" id="PTHR10885">
    <property type="entry name" value="ISOPENTENYL-DIPHOSPHATE DELTA-ISOMERASE"/>
    <property type="match status" value="1"/>
</dbReference>
<name>A0A3L7JXZ1_9BACI</name>
<gene>
    <name evidence="2" type="ORF">D9X91_17720</name>
</gene>
<keyword evidence="3" id="KW-1185">Reference proteome</keyword>
<dbReference type="SUPFAM" id="SSF55811">
    <property type="entry name" value="Nudix"/>
    <property type="match status" value="1"/>
</dbReference>
<dbReference type="EMBL" id="RCVZ01000015">
    <property type="protein sequence ID" value="RLQ93302.1"/>
    <property type="molecule type" value="Genomic_DNA"/>
</dbReference>
<dbReference type="Pfam" id="PF00293">
    <property type="entry name" value="NUDIX"/>
    <property type="match status" value="1"/>
</dbReference>